<dbReference type="SUPFAM" id="SSF52540">
    <property type="entry name" value="P-loop containing nucleoside triphosphate hydrolases"/>
    <property type="match status" value="1"/>
</dbReference>
<dbReference type="EMBL" id="JBDODL010000330">
    <property type="protein sequence ID" value="MES1919575.1"/>
    <property type="molecule type" value="Genomic_DNA"/>
</dbReference>
<feature type="domain" description="DEAD-box RNA helicase Q" evidence="7">
    <location>
        <begin position="274"/>
        <end position="302"/>
    </location>
</feature>
<feature type="region of interest" description="Disordered" evidence="6">
    <location>
        <begin position="59"/>
        <end position="105"/>
    </location>
</feature>
<sequence>MSDSSKTTKNDRKPANSENDKKEIDDKSKFQKTKMLHKDRLEKIEKWRKTQKQKLEKIRAKAKEREERKKAKIQRELLRKKQIAERKEREKKIKEQARKERLAHEQKRRKIEIELKMKEELMLEKKKSKISDKSEEEDILEKFMKSIDEKNKNRKRKAKTQLSENLKKVVDKIRPNRKNILKIEKSEILGNETRYEPEDLVIKEEVSWLDKMRQKKKEIKPVNHSAMDYNKFRKNFYLEAPEITAMTDKQIDEYRKDNLEGVKIRGRRCPRPIFKWSQCGLPEKVYDVLKKYDYQEPFPIQCQALPCIMSGRDIIACAKCVFGF</sequence>
<feature type="region of interest" description="Disordered" evidence="6">
    <location>
        <begin position="1"/>
        <end position="33"/>
    </location>
</feature>
<protein>
    <recommendedName>
        <fullName evidence="7">DEAD-box RNA helicase Q domain-containing protein</fullName>
    </recommendedName>
</protein>
<comment type="caution">
    <text evidence="8">The sequence shown here is derived from an EMBL/GenBank/DDBJ whole genome shotgun (WGS) entry which is preliminary data.</text>
</comment>
<evidence type="ECO:0000256" key="5">
    <source>
        <dbReference type="PROSITE-ProRule" id="PRU00552"/>
    </source>
</evidence>
<evidence type="ECO:0000256" key="4">
    <source>
        <dbReference type="ARBA" id="ARBA00022840"/>
    </source>
</evidence>
<keyword evidence="2" id="KW-0378">Hydrolase</keyword>
<dbReference type="InterPro" id="IPR014014">
    <property type="entry name" value="RNA_helicase_DEAD_Q_motif"/>
</dbReference>
<evidence type="ECO:0000256" key="6">
    <source>
        <dbReference type="SAM" id="MobiDB-lite"/>
    </source>
</evidence>
<reference evidence="8 9" key="1">
    <citation type="journal article" date="2024" name="BMC Biol.">
        <title>Comparative genomics of Ascetosporea gives new insight into the evolutionary basis for animal parasitism in Rhizaria.</title>
        <authorList>
            <person name="Hiltunen Thoren M."/>
            <person name="Onut-Brannstrom I."/>
            <person name="Alfjorden A."/>
            <person name="Peckova H."/>
            <person name="Swords F."/>
            <person name="Hooper C."/>
            <person name="Holzer A.S."/>
            <person name="Bass D."/>
            <person name="Burki F."/>
        </authorList>
    </citation>
    <scope>NUCLEOTIDE SEQUENCE [LARGE SCALE GENOMIC DNA]</scope>
    <source>
        <strain evidence="8">20-A016</strain>
    </source>
</reference>
<keyword evidence="1" id="KW-0547">Nucleotide-binding</keyword>
<feature type="short sequence motif" description="Q motif" evidence="5">
    <location>
        <begin position="274"/>
        <end position="302"/>
    </location>
</feature>
<keyword evidence="3" id="KW-0347">Helicase</keyword>
<organism evidence="8 9">
    <name type="scientific">Bonamia ostreae</name>
    <dbReference type="NCBI Taxonomy" id="126728"/>
    <lineage>
        <taxon>Eukaryota</taxon>
        <taxon>Sar</taxon>
        <taxon>Rhizaria</taxon>
        <taxon>Endomyxa</taxon>
        <taxon>Ascetosporea</taxon>
        <taxon>Haplosporida</taxon>
        <taxon>Bonamia</taxon>
    </lineage>
</organism>
<accession>A0ABV2AIT1</accession>
<name>A0ABV2AIT1_9EUKA</name>
<proteinExistence type="predicted"/>
<evidence type="ECO:0000256" key="2">
    <source>
        <dbReference type="ARBA" id="ARBA00022801"/>
    </source>
</evidence>
<keyword evidence="4" id="KW-0067">ATP-binding</keyword>
<dbReference type="Gene3D" id="3.40.50.300">
    <property type="entry name" value="P-loop containing nucleotide triphosphate hydrolases"/>
    <property type="match status" value="1"/>
</dbReference>
<dbReference type="PROSITE" id="PS51195">
    <property type="entry name" value="Q_MOTIF"/>
    <property type="match status" value="1"/>
</dbReference>
<evidence type="ECO:0000256" key="3">
    <source>
        <dbReference type="ARBA" id="ARBA00022806"/>
    </source>
</evidence>
<evidence type="ECO:0000313" key="8">
    <source>
        <dbReference type="EMBL" id="MES1919575.1"/>
    </source>
</evidence>
<feature type="compositionally biased region" description="Basic and acidic residues" evidence="6">
    <location>
        <begin position="1"/>
        <end position="29"/>
    </location>
</feature>
<feature type="non-terminal residue" evidence="8">
    <location>
        <position position="324"/>
    </location>
</feature>
<keyword evidence="9" id="KW-1185">Reference proteome</keyword>
<evidence type="ECO:0000259" key="7">
    <source>
        <dbReference type="PROSITE" id="PS51195"/>
    </source>
</evidence>
<evidence type="ECO:0000313" key="9">
    <source>
        <dbReference type="Proteomes" id="UP001439008"/>
    </source>
</evidence>
<dbReference type="InterPro" id="IPR027417">
    <property type="entry name" value="P-loop_NTPase"/>
</dbReference>
<evidence type="ECO:0000256" key="1">
    <source>
        <dbReference type="ARBA" id="ARBA00022741"/>
    </source>
</evidence>
<dbReference type="Proteomes" id="UP001439008">
    <property type="component" value="Unassembled WGS sequence"/>
</dbReference>
<gene>
    <name evidence="8" type="ORF">MHBO_001383</name>
</gene>